<evidence type="ECO:0000259" key="6">
    <source>
        <dbReference type="PROSITE" id="PS50089"/>
    </source>
</evidence>
<organism evidence="8 9">
    <name type="scientific">Chara braunii</name>
    <name type="common">Braun's stonewort</name>
    <dbReference type="NCBI Taxonomy" id="69332"/>
    <lineage>
        <taxon>Eukaryota</taxon>
        <taxon>Viridiplantae</taxon>
        <taxon>Streptophyta</taxon>
        <taxon>Charophyceae</taxon>
        <taxon>Charales</taxon>
        <taxon>Characeae</taxon>
        <taxon>Chara</taxon>
    </lineage>
</organism>
<dbReference type="Gramene" id="GBG69224">
    <property type="protein sequence ID" value="GBG69224"/>
    <property type="gene ID" value="CBR_g3923"/>
</dbReference>
<evidence type="ECO:0000259" key="7">
    <source>
        <dbReference type="PROSITE" id="PS50178"/>
    </source>
</evidence>
<keyword evidence="9" id="KW-1185">Reference proteome</keyword>
<dbReference type="Pfam" id="PF01363">
    <property type="entry name" value="FYVE"/>
    <property type="match status" value="1"/>
</dbReference>
<dbReference type="SMART" id="SM00064">
    <property type="entry name" value="FYVE"/>
    <property type="match status" value="1"/>
</dbReference>
<keyword evidence="2 4" id="KW-0863">Zinc-finger</keyword>
<feature type="coiled-coil region" evidence="5">
    <location>
        <begin position="110"/>
        <end position="151"/>
    </location>
</feature>
<accession>A0A388KGN2</accession>
<feature type="domain" description="FYVE-type" evidence="7">
    <location>
        <begin position="302"/>
        <end position="364"/>
    </location>
</feature>
<dbReference type="InterPro" id="IPR017455">
    <property type="entry name" value="Znf_FYVE-rel"/>
</dbReference>
<dbReference type="Proteomes" id="UP000265515">
    <property type="component" value="Unassembled WGS sequence"/>
</dbReference>
<dbReference type="Gene3D" id="3.30.40.10">
    <property type="entry name" value="Zinc/RING finger domain, C3HC4 (zinc finger)"/>
    <property type="match status" value="2"/>
</dbReference>
<dbReference type="SUPFAM" id="SSF57850">
    <property type="entry name" value="RING/U-box"/>
    <property type="match status" value="1"/>
</dbReference>
<dbReference type="Pfam" id="PF13639">
    <property type="entry name" value="zf-RING_2"/>
    <property type="match status" value="1"/>
</dbReference>
<dbReference type="InterPro" id="IPR000306">
    <property type="entry name" value="Znf_FYVE"/>
</dbReference>
<evidence type="ECO:0000256" key="2">
    <source>
        <dbReference type="ARBA" id="ARBA00022771"/>
    </source>
</evidence>
<dbReference type="SMART" id="SM00184">
    <property type="entry name" value="RING"/>
    <property type="match status" value="1"/>
</dbReference>
<dbReference type="PANTHER" id="PTHR15629">
    <property type="entry name" value="SH3YL1 PROTEIN"/>
    <property type="match status" value="1"/>
</dbReference>
<dbReference type="InterPro" id="IPR011011">
    <property type="entry name" value="Znf_FYVE_PHD"/>
</dbReference>
<evidence type="ECO:0008006" key="10">
    <source>
        <dbReference type="Google" id="ProtNLM"/>
    </source>
</evidence>
<dbReference type="OrthoDB" id="443981at2759"/>
<dbReference type="GO" id="GO:0035091">
    <property type="term" value="F:phosphatidylinositol binding"/>
    <property type="evidence" value="ECO:0007669"/>
    <property type="project" value="TreeGrafter"/>
</dbReference>
<evidence type="ECO:0000256" key="5">
    <source>
        <dbReference type="SAM" id="Coils"/>
    </source>
</evidence>
<dbReference type="InterPro" id="IPR051702">
    <property type="entry name" value="SH3_domain_YSC84-like"/>
</dbReference>
<evidence type="ECO:0000256" key="4">
    <source>
        <dbReference type="PROSITE-ProRule" id="PRU00175"/>
    </source>
</evidence>
<keyword evidence="1" id="KW-0479">Metal-binding</keyword>
<dbReference type="PANTHER" id="PTHR15629:SF2">
    <property type="entry name" value="SH3 DOMAIN-CONTAINING YSC84-LIKE PROTEIN 1"/>
    <property type="match status" value="1"/>
</dbReference>
<keyword evidence="3" id="KW-0862">Zinc</keyword>
<dbReference type="PROSITE" id="PS50178">
    <property type="entry name" value="ZF_FYVE"/>
    <property type="match status" value="1"/>
</dbReference>
<evidence type="ECO:0000256" key="3">
    <source>
        <dbReference type="ARBA" id="ARBA00022833"/>
    </source>
</evidence>
<evidence type="ECO:0000256" key="1">
    <source>
        <dbReference type="ARBA" id="ARBA00022723"/>
    </source>
</evidence>
<reference evidence="8 9" key="1">
    <citation type="journal article" date="2018" name="Cell">
        <title>The Chara Genome: Secondary Complexity and Implications for Plant Terrestrialization.</title>
        <authorList>
            <person name="Nishiyama T."/>
            <person name="Sakayama H."/>
            <person name="Vries J.D."/>
            <person name="Buschmann H."/>
            <person name="Saint-Marcoux D."/>
            <person name="Ullrich K.K."/>
            <person name="Haas F.B."/>
            <person name="Vanderstraeten L."/>
            <person name="Becker D."/>
            <person name="Lang D."/>
            <person name="Vosolsobe S."/>
            <person name="Rombauts S."/>
            <person name="Wilhelmsson P.K.I."/>
            <person name="Janitza P."/>
            <person name="Kern R."/>
            <person name="Heyl A."/>
            <person name="Rumpler F."/>
            <person name="Villalobos L.I.A.C."/>
            <person name="Clay J.M."/>
            <person name="Skokan R."/>
            <person name="Toyoda A."/>
            <person name="Suzuki Y."/>
            <person name="Kagoshima H."/>
            <person name="Schijlen E."/>
            <person name="Tajeshwar N."/>
            <person name="Catarino B."/>
            <person name="Hetherington A.J."/>
            <person name="Saltykova A."/>
            <person name="Bonnot C."/>
            <person name="Breuninger H."/>
            <person name="Symeonidi A."/>
            <person name="Radhakrishnan G.V."/>
            <person name="Van Nieuwerburgh F."/>
            <person name="Deforce D."/>
            <person name="Chang C."/>
            <person name="Karol K.G."/>
            <person name="Hedrich R."/>
            <person name="Ulvskov P."/>
            <person name="Glockner G."/>
            <person name="Delwiche C.F."/>
            <person name="Petrasek J."/>
            <person name="Van de Peer Y."/>
            <person name="Friml J."/>
            <person name="Beilby M."/>
            <person name="Dolan L."/>
            <person name="Kohara Y."/>
            <person name="Sugano S."/>
            <person name="Fujiyama A."/>
            <person name="Delaux P.-M."/>
            <person name="Quint M."/>
            <person name="TheiBen G."/>
            <person name="Hagemann M."/>
            <person name="Harholt J."/>
            <person name="Dunand C."/>
            <person name="Zachgo S."/>
            <person name="Langdale J."/>
            <person name="Maumus F."/>
            <person name="Straeten D.V.D."/>
            <person name="Gould S.B."/>
            <person name="Rensing S.A."/>
        </authorList>
    </citation>
    <scope>NUCLEOTIDE SEQUENCE [LARGE SCALE GENOMIC DNA]</scope>
    <source>
        <strain evidence="8 9">S276</strain>
    </source>
</reference>
<feature type="domain" description="RING-type" evidence="6">
    <location>
        <begin position="52"/>
        <end position="98"/>
    </location>
</feature>
<dbReference type="SUPFAM" id="SSF57903">
    <property type="entry name" value="FYVE/PHD zinc finger"/>
    <property type="match status" value="1"/>
</dbReference>
<name>A0A388KGN2_CHABU</name>
<dbReference type="PROSITE" id="PS50089">
    <property type="entry name" value="ZF_RING_2"/>
    <property type="match status" value="1"/>
</dbReference>
<keyword evidence="5" id="KW-0175">Coiled coil</keyword>
<dbReference type="InterPro" id="IPR013083">
    <property type="entry name" value="Znf_RING/FYVE/PHD"/>
</dbReference>
<dbReference type="AlphaFoldDB" id="A0A388KGN2"/>
<dbReference type="GO" id="GO:0008270">
    <property type="term" value="F:zinc ion binding"/>
    <property type="evidence" value="ECO:0007669"/>
    <property type="project" value="UniProtKB-KW"/>
</dbReference>
<evidence type="ECO:0000313" key="9">
    <source>
        <dbReference type="Proteomes" id="UP000265515"/>
    </source>
</evidence>
<evidence type="ECO:0000313" key="8">
    <source>
        <dbReference type="EMBL" id="GBG69224.1"/>
    </source>
</evidence>
<dbReference type="STRING" id="69332.A0A388KGN2"/>
<comment type="caution">
    <text evidence="8">The sequence shown here is derived from an EMBL/GenBank/DDBJ whole genome shotgun (WGS) entry which is preliminary data.</text>
</comment>
<dbReference type="OMA" id="GRCLMPS"/>
<dbReference type="EMBL" id="BFEA01000111">
    <property type="protein sequence ID" value="GBG69224.1"/>
    <property type="molecule type" value="Genomic_DNA"/>
</dbReference>
<protein>
    <recommendedName>
        <fullName evidence="10">RING-type domain-containing protein</fullName>
    </recommendedName>
</protein>
<proteinExistence type="predicted"/>
<dbReference type="FunFam" id="3.30.40.10:FF:000151">
    <property type="entry name" value="Zinc finger family protein"/>
    <property type="match status" value="1"/>
</dbReference>
<dbReference type="InterPro" id="IPR001841">
    <property type="entry name" value="Znf_RING"/>
</dbReference>
<gene>
    <name evidence="8" type="ORF">CBR_g3923</name>
</gene>
<sequence length="472" mass="50802">MYCLCIVVTERAICGLESKSNCAAGVGATALPPGQGGGGGGGGGGMQLPPSCVVCLDSLGTNGGPASLPCGHNACLECLREMQARHATNGKPVCPICREPFDSNTCFGLNRDLRDALERAQQATAEAERQAEAVAQALERERLAVVEAERQSAAATQAQATVGAMIGRGCQPGGSARAYMGDQGSGRQTGDWVAGWEEGEEDEDRGYVGIDRTNCRGSKNGEPEVNAWGFLNSLLLLMTGGEEEKQPSGGEVMARTPAFGAFGGGASHVPSAPPLSMATGMACDIQMVKAVLEAMPPQWVPDSGASACMQCGSPFRPVVCFRHHCRFCGGLFCRFCSMGRCLLPVLFRERNPQRVCDTCKERLEPVQRVLVERVSNAAQVALHDVTDMSSMRGWINSPLNLSMEDEIFKATNTLRNYRQISNAEKRVKCWYRAKNLDEIWSEDDGLKIRRFRGFGSYVCHRQKEAGDLWGST</sequence>